<reference evidence="3" key="1">
    <citation type="submission" date="2023-01" db="EMBL/GenBank/DDBJ databases">
        <title>Complete genome sequence of Planctobacterium marinum strain Dej080120_11.</title>
        <authorList>
            <person name="Ueki S."/>
            <person name="Maruyama F."/>
        </authorList>
    </citation>
    <scope>NUCLEOTIDE SEQUENCE</scope>
    <source>
        <strain evidence="3">Dej080120_11</strain>
    </source>
</reference>
<dbReference type="InterPro" id="IPR014538">
    <property type="entry name" value="UCP028063_topo_Znf"/>
</dbReference>
<protein>
    <recommendedName>
        <fullName evidence="2">DUF2726 domain-containing protein</fullName>
    </recommendedName>
</protein>
<dbReference type="AlphaFoldDB" id="A0AA48HP28"/>
<proteinExistence type="predicted"/>
<sequence length="191" mass="21398">MELAIVLFMLLIVVTVGAIKLNDGGLAFPFNRKTNLFTPVERQFLDLLEASVGDKYRIICRVRLVDILAVRPKTEKKTLRTAMQRAAGHHLDFVLCDKEDLSPVIAVDLVHQKNKKDGYKTQRDWFLSGALDAARIPHLRIKVKGGYKPADIRACINAKLAPIKYKEPKKPLVAGTNNPDRKATFTRPIAA</sequence>
<keyword evidence="4" id="KW-1185">Reference proteome</keyword>
<dbReference type="Proteomes" id="UP001333710">
    <property type="component" value="Chromosome"/>
</dbReference>
<evidence type="ECO:0000259" key="2">
    <source>
        <dbReference type="Pfam" id="PF10881"/>
    </source>
</evidence>
<evidence type="ECO:0000256" key="1">
    <source>
        <dbReference type="SAM" id="MobiDB-lite"/>
    </source>
</evidence>
<name>A0AA48HP28_9ALTE</name>
<dbReference type="KEGG" id="pmaw:MACH26_08900"/>
<feature type="region of interest" description="Disordered" evidence="1">
    <location>
        <begin position="171"/>
        <end position="191"/>
    </location>
</feature>
<dbReference type="RefSeq" id="WP_338291335.1">
    <property type="nucleotide sequence ID" value="NZ_AP027272.1"/>
</dbReference>
<feature type="domain" description="DUF2726" evidence="2">
    <location>
        <begin position="34"/>
        <end position="158"/>
    </location>
</feature>
<evidence type="ECO:0000313" key="4">
    <source>
        <dbReference type="Proteomes" id="UP001333710"/>
    </source>
</evidence>
<dbReference type="InterPro" id="IPR024402">
    <property type="entry name" value="DUF2726"/>
</dbReference>
<evidence type="ECO:0000313" key="3">
    <source>
        <dbReference type="EMBL" id="BDX05369.1"/>
    </source>
</evidence>
<dbReference type="PIRSF" id="PIRSF028063">
    <property type="entry name" value="UCP028063"/>
    <property type="match status" value="1"/>
</dbReference>
<accession>A0AA48HP28</accession>
<dbReference type="EMBL" id="AP027272">
    <property type="protein sequence ID" value="BDX05369.1"/>
    <property type="molecule type" value="Genomic_DNA"/>
</dbReference>
<dbReference type="Pfam" id="PF10881">
    <property type="entry name" value="DUF2726"/>
    <property type="match status" value="1"/>
</dbReference>
<gene>
    <name evidence="3" type="ORF">MACH26_08900</name>
</gene>
<organism evidence="3 4">
    <name type="scientific">Planctobacterium marinum</name>
    <dbReference type="NCBI Taxonomy" id="1631968"/>
    <lineage>
        <taxon>Bacteria</taxon>
        <taxon>Pseudomonadati</taxon>
        <taxon>Pseudomonadota</taxon>
        <taxon>Gammaproteobacteria</taxon>
        <taxon>Alteromonadales</taxon>
        <taxon>Alteromonadaceae</taxon>
        <taxon>Planctobacterium</taxon>
    </lineage>
</organism>